<feature type="non-terminal residue" evidence="2">
    <location>
        <position position="114"/>
    </location>
</feature>
<accession>X0XPI8</accession>
<dbReference type="InterPro" id="IPR016169">
    <property type="entry name" value="FAD-bd_PCMH_sub2"/>
</dbReference>
<gene>
    <name evidence="2" type="ORF">S01H1_83430</name>
</gene>
<dbReference type="InterPro" id="IPR036318">
    <property type="entry name" value="FAD-bd_PCMH-like_sf"/>
</dbReference>
<reference evidence="2" key="1">
    <citation type="journal article" date="2014" name="Front. Microbiol.">
        <title>High frequency of phylogenetically diverse reductive dehalogenase-homologous genes in deep subseafloor sedimentary metagenomes.</title>
        <authorList>
            <person name="Kawai M."/>
            <person name="Futagami T."/>
            <person name="Toyoda A."/>
            <person name="Takaki Y."/>
            <person name="Nishi S."/>
            <person name="Hori S."/>
            <person name="Arai W."/>
            <person name="Tsubouchi T."/>
            <person name="Morono Y."/>
            <person name="Uchiyama I."/>
            <person name="Ito T."/>
            <person name="Fujiyama A."/>
            <person name="Inagaki F."/>
            <person name="Takami H."/>
        </authorList>
    </citation>
    <scope>NUCLEOTIDE SEQUENCE</scope>
    <source>
        <strain evidence="2">Expedition CK06-06</strain>
    </source>
</reference>
<name>X0XPI8_9ZZZZ</name>
<evidence type="ECO:0000313" key="2">
    <source>
        <dbReference type="EMBL" id="GAG45115.1"/>
    </source>
</evidence>
<feature type="domain" description="FAD-binding PCMH-type" evidence="1">
    <location>
        <begin position="36"/>
        <end position="114"/>
    </location>
</feature>
<protein>
    <recommendedName>
        <fullName evidence="1">FAD-binding PCMH-type domain-containing protein</fullName>
    </recommendedName>
</protein>
<organism evidence="2">
    <name type="scientific">marine sediment metagenome</name>
    <dbReference type="NCBI Taxonomy" id="412755"/>
    <lineage>
        <taxon>unclassified sequences</taxon>
        <taxon>metagenomes</taxon>
        <taxon>ecological metagenomes</taxon>
    </lineage>
</organism>
<comment type="caution">
    <text evidence="2">The sequence shown here is derived from an EMBL/GenBank/DDBJ whole genome shotgun (WGS) entry which is preliminary data.</text>
</comment>
<dbReference type="PANTHER" id="PTHR42934">
    <property type="entry name" value="GLYCOLATE OXIDASE SUBUNIT GLCD"/>
    <property type="match status" value="1"/>
</dbReference>
<dbReference type="AlphaFoldDB" id="X0XPI8"/>
<dbReference type="PANTHER" id="PTHR42934:SF1">
    <property type="entry name" value="GLYCOLATE OXIDASE SUBUNIT GLCD"/>
    <property type="match status" value="1"/>
</dbReference>
<dbReference type="InterPro" id="IPR016166">
    <property type="entry name" value="FAD-bd_PCMH"/>
</dbReference>
<dbReference type="InterPro" id="IPR006094">
    <property type="entry name" value="Oxid_FAD_bind_N"/>
</dbReference>
<dbReference type="Pfam" id="PF01565">
    <property type="entry name" value="FAD_binding_4"/>
    <property type="match status" value="1"/>
</dbReference>
<dbReference type="GO" id="GO:0071949">
    <property type="term" value="F:FAD binding"/>
    <property type="evidence" value="ECO:0007669"/>
    <property type="project" value="InterPro"/>
</dbReference>
<evidence type="ECO:0000259" key="1">
    <source>
        <dbReference type="PROSITE" id="PS51387"/>
    </source>
</evidence>
<dbReference type="Gene3D" id="3.30.465.10">
    <property type="match status" value="1"/>
</dbReference>
<dbReference type="EMBL" id="BARS01056716">
    <property type="protein sequence ID" value="GAG45115.1"/>
    <property type="molecule type" value="Genomic_DNA"/>
</dbReference>
<dbReference type="InterPro" id="IPR051914">
    <property type="entry name" value="FAD-linked_OxidoTrans_Type4"/>
</dbReference>
<dbReference type="PROSITE" id="PS51387">
    <property type="entry name" value="FAD_PCMH"/>
    <property type="match status" value="1"/>
</dbReference>
<proteinExistence type="predicted"/>
<sequence>MTNPGLIRDLQRAVGAKWVLHAAEDLIVYEYDATIERGLPEAVVLPDSADQVAAVVRIARRRGVPVTARGAGTGLSGGAIPCDGGVVIATSRMNRVLEVDPENRIAVVEPGVIN</sequence>
<dbReference type="SUPFAM" id="SSF56176">
    <property type="entry name" value="FAD-binding/transporter-associated domain-like"/>
    <property type="match status" value="1"/>
</dbReference>